<reference evidence="8 9" key="1">
    <citation type="submission" date="2024-07" db="EMBL/GenBank/DDBJ databases">
        <title>Section-level genome sequencing and comparative genomics of Aspergillus sections Usti and Cavernicolus.</title>
        <authorList>
            <consortium name="Lawrence Berkeley National Laboratory"/>
            <person name="Nybo J.L."/>
            <person name="Vesth T.C."/>
            <person name="Theobald S."/>
            <person name="Frisvad J.C."/>
            <person name="Larsen T.O."/>
            <person name="Kjaerboelling I."/>
            <person name="Rothschild-Mancinelli K."/>
            <person name="Lyhne E.K."/>
            <person name="Kogle M.E."/>
            <person name="Barry K."/>
            <person name="Clum A."/>
            <person name="Na H."/>
            <person name="Ledsgaard L."/>
            <person name="Lin J."/>
            <person name="Lipzen A."/>
            <person name="Kuo A."/>
            <person name="Riley R."/>
            <person name="Mondo S."/>
            <person name="LaButti K."/>
            <person name="Haridas S."/>
            <person name="Pangalinan J."/>
            <person name="Salamov A.A."/>
            <person name="Simmons B.A."/>
            <person name="Magnuson J.K."/>
            <person name="Chen J."/>
            <person name="Drula E."/>
            <person name="Henrissat B."/>
            <person name="Wiebenga A."/>
            <person name="Lubbers R.J."/>
            <person name="Gomes A.C."/>
            <person name="Makela M.R."/>
            <person name="Stajich J."/>
            <person name="Grigoriev I.V."/>
            <person name="Mortensen U.H."/>
            <person name="De vries R.P."/>
            <person name="Baker S.E."/>
            <person name="Andersen M.R."/>
        </authorList>
    </citation>
    <scope>NUCLEOTIDE SEQUENCE [LARGE SCALE GENOMIC DNA]</scope>
    <source>
        <strain evidence="8 9">CBS 600.67</strain>
    </source>
</reference>
<organism evidence="8 9">
    <name type="scientific">Aspergillus cavernicola</name>
    <dbReference type="NCBI Taxonomy" id="176166"/>
    <lineage>
        <taxon>Eukaryota</taxon>
        <taxon>Fungi</taxon>
        <taxon>Dikarya</taxon>
        <taxon>Ascomycota</taxon>
        <taxon>Pezizomycotina</taxon>
        <taxon>Eurotiomycetes</taxon>
        <taxon>Eurotiomycetidae</taxon>
        <taxon>Eurotiales</taxon>
        <taxon>Aspergillaceae</taxon>
        <taxon>Aspergillus</taxon>
        <taxon>Aspergillus subgen. Nidulantes</taxon>
    </lineage>
</organism>
<evidence type="ECO:0000256" key="3">
    <source>
        <dbReference type="ARBA" id="ARBA00023015"/>
    </source>
</evidence>
<feature type="compositionally biased region" description="Polar residues" evidence="6">
    <location>
        <begin position="42"/>
        <end position="53"/>
    </location>
</feature>
<dbReference type="SMART" id="SM00906">
    <property type="entry name" value="Fungal_trans"/>
    <property type="match status" value="1"/>
</dbReference>
<proteinExistence type="predicted"/>
<keyword evidence="5" id="KW-0539">Nucleus</keyword>
<dbReference type="PANTHER" id="PTHR31001">
    <property type="entry name" value="UNCHARACTERIZED TRANSCRIPTIONAL REGULATORY PROTEIN"/>
    <property type="match status" value="1"/>
</dbReference>
<dbReference type="Proteomes" id="UP001610335">
    <property type="component" value="Unassembled WGS sequence"/>
</dbReference>
<evidence type="ECO:0000256" key="1">
    <source>
        <dbReference type="ARBA" id="ARBA00004123"/>
    </source>
</evidence>
<protein>
    <recommendedName>
        <fullName evidence="7">Xylanolytic transcriptional activator regulatory domain-containing protein</fullName>
    </recommendedName>
</protein>
<feature type="region of interest" description="Disordered" evidence="6">
    <location>
        <begin position="42"/>
        <end position="66"/>
    </location>
</feature>
<keyword evidence="4" id="KW-0804">Transcription</keyword>
<gene>
    <name evidence="8" type="ORF">BDW59DRAFT_146451</name>
</gene>
<keyword evidence="2" id="KW-0479">Metal-binding</keyword>
<keyword evidence="9" id="KW-1185">Reference proteome</keyword>
<dbReference type="InterPro" id="IPR050613">
    <property type="entry name" value="Sec_Metabolite_Reg"/>
</dbReference>
<evidence type="ECO:0000256" key="2">
    <source>
        <dbReference type="ARBA" id="ARBA00022723"/>
    </source>
</evidence>
<evidence type="ECO:0000313" key="8">
    <source>
        <dbReference type="EMBL" id="KAL2825356.1"/>
    </source>
</evidence>
<accession>A0ABR4ICB2</accession>
<dbReference type="Pfam" id="PF04082">
    <property type="entry name" value="Fungal_trans"/>
    <property type="match status" value="1"/>
</dbReference>
<keyword evidence="3" id="KW-0805">Transcription regulation</keyword>
<evidence type="ECO:0000256" key="6">
    <source>
        <dbReference type="SAM" id="MobiDB-lite"/>
    </source>
</evidence>
<dbReference type="EMBL" id="JBFXLS010000037">
    <property type="protein sequence ID" value="KAL2825356.1"/>
    <property type="molecule type" value="Genomic_DNA"/>
</dbReference>
<name>A0ABR4ICB2_9EURO</name>
<evidence type="ECO:0000256" key="5">
    <source>
        <dbReference type="ARBA" id="ARBA00023242"/>
    </source>
</evidence>
<feature type="domain" description="Xylanolytic transcriptional activator regulatory" evidence="7">
    <location>
        <begin position="211"/>
        <end position="285"/>
    </location>
</feature>
<comment type="caution">
    <text evidence="8">The sequence shown here is derived from an EMBL/GenBank/DDBJ whole genome shotgun (WGS) entry which is preliminary data.</text>
</comment>
<evidence type="ECO:0000313" key="9">
    <source>
        <dbReference type="Proteomes" id="UP001610335"/>
    </source>
</evidence>
<dbReference type="InterPro" id="IPR007219">
    <property type="entry name" value="XnlR_reg_dom"/>
</dbReference>
<evidence type="ECO:0000259" key="7">
    <source>
        <dbReference type="SMART" id="SM00906"/>
    </source>
</evidence>
<evidence type="ECO:0000256" key="4">
    <source>
        <dbReference type="ARBA" id="ARBA00023163"/>
    </source>
</evidence>
<comment type="subcellular location">
    <subcellularLocation>
        <location evidence="1">Nucleus</location>
    </subcellularLocation>
</comment>
<dbReference type="CDD" id="cd12148">
    <property type="entry name" value="fungal_TF_MHR"/>
    <property type="match status" value="1"/>
</dbReference>
<dbReference type="PANTHER" id="PTHR31001:SF50">
    <property type="entry name" value="ZN(II)2CYS6 TRANSCRIPTION FACTOR (EUROFUNG)"/>
    <property type="match status" value="1"/>
</dbReference>
<sequence>MLESLIHSLLNSRAESSSLLADLEGSTLPSIGSNSGDANSLIGSGTGTSLNRAKQQEDSPYDDFINQSVTNNYDPATFDAASDIDDTLNVLSPQLLQIYLVQVNPIFPILPSSSLWSLVTQRGRYLTYAADHPVPRALACAISYMAITTLSNDRCSREFNTSHDVLLDKHQSLTQLALEQADYINTNDLTVLQAFVLFLISIQAHDRSRKAWTMLSLALRIAQSLFLDKADPPFMVSSLERQMRGRLWHIISLLDVQASFDRGSAPMLHADCLHSQVFPATDFLNFFTPLEDHASLSPGPTLLTDPIFIMVIAEAQHAFRSLDLSGGTGPCMVGIDMHFRLQVAADFQQKSQGILKDCQPQKIPLHWFLEKIVNVTHAFLQLVAIQPMQGIPNYLFSRDIVSQSMSLSLAVQFLQSLNELHQDPRIEPFRWYARLFVPWHAFSVAMDYVFPCSDASL</sequence>